<feature type="non-terminal residue" evidence="2">
    <location>
        <position position="1"/>
    </location>
</feature>
<evidence type="ECO:0000313" key="3">
    <source>
        <dbReference type="Proteomes" id="UP000335636"/>
    </source>
</evidence>
<feature type="compositionally biased region" description="Polar residues" evidence="1">
    <location>
        <begin position="65"/>
        <end position="77"/>
    </location>
</feature>
<reference evidence="2" key="1">
    <citation type="submission" date="2019-04" db="EMBL/GenBank/DDBJ databases">
        <authorList>
            <person name="Alioto T."/>
            <person name="Alioto T."/>
        </authorList>
    </citation>
    <scope>NUCLEOTIDE SEQUENCE [LARGE SCALE GENOMIC DNA]</scope>
</reference>
<gene>
    <name evidence="2" type="ORF">MONAX_5E010973</name>
</gene>
<organism evidence="2 3">
    <name type="scientific">Marmota monax</name>
    <name type="common">Woodchuck</name>
    <dbReference type="NCBI Taxonomy" id="9995"/>
    <lineage>
        <taxon>Eukaryota</taxon>
        <taxon>Metazoa</taxon>
        <taxon>Chordata</taxon>
        <taxon>Craniata</taxon>
        <taxon>Vertebrata</taxon>
        <taxon>Euteleostomi</taxon>
        <taxon>Mammalia</taxon>
        <taxon>Eutheria</taxon>
        <taxon>Euarchontoglires</taxon>
        <taxon>Glires</taxon>
        <taxon>Rodentia</taxon>
        <taxon>Sciuromorpha</taxon>
        <taxon>Sciuridae</taxon>
        <taxon>Xerinae</taxon>
        <taxon>Marmotini</taxon>
        <taxon>Marmota</taxon>
    </lineage>
</organism>
<accession>A0A5E4D360</accession>
<protein>
    <submittedName>
        <fullName evidence="2">Uncharacterized protein</fullName>
    </submittedName>
</protein>
<feature type="region of interest" description="Disordered" evidence="1">
    <location>
        <begin position="1"/>
        <end position="89"/>
    </location>
</feature>
<dbReference type="Proteomes" id="UP000335636">
    <property type="component" value="Unassembled WGS sequence"/>
</dbReference>
<proteinExistence type="predicted"/>
<evidence type="ECO:0000313" key="2">
    <source>
        <dbReference type="EMBL" id="VTJ88634.1"/>
    </source>
</evidence>
<comment type="caution">
    <text evidence="2">The sequence shown here is derived from an EMBL/GenBank/DDBJ whole genome shotgun (WGS) entry which is preliminary data.</text>
</comment>
<sequence>GSRPQHQSTSPNYMPMQGYWGTIGSSTCEELSATHPEQKSQTLLPRRTQAASHELQPPPPTGPPSTNVGLPWSSPSWDSAGAEIVPYMQ</sequence>
<keyword evidence="3" id="KW-1185">Reference proteome</keyword>
<dbReference type="EMBL" id="CABDUW010003048">
    <property type="protein sequence ID" value="VTJ88634.1"/>
    <property type="molecule type" value="Genomic_DNA"/>
</dbReference>
<feature type="compositionally biased region" description="Polar residues" evidence="1">
    <location>
        <begin position="1"/>
        <end position="12"/>
    </location>
</feature>
<evidence type="ECO:0000256" key="1">
    <source>
        <dbReference type="SAM" id="MobiDB-lite"/>
    </source>
</evidence>
<dbReference type="AlphaFoldDB" id="A0A5E4D360"/>
<name>A0A5E4D360_MARMO</name>